<dbReference type="EMBL" id="OD564787">
    <property type="protein sequence ID" value="CAD7439796.1"/>
    <property type="molecule type" value="Genomic_DNA"/>
</dbReference>
<dbReference type="GO" id="GO:0031514">
    <property type="term" value="C:motile cilium"/>
    <property type="evidence" value="ECO:0007669"/>
    <property type="project" value="UniProtKB-SubCell"/>
</dbReference>
<feature type="compositionally biased region" description="Basic and acidic residues" evidence="1">
    <location>
        <begin position="2733"/>
        <end position="2743"/>
    </location>
</feature>
<evidence type="ECO:0000259" key="2">
    <source>
        <dbReference type="Pfam" id="PF24291"/>
    </source>
</evidence>
<dbReference type="Pfam" id="PF24507">
    <property type="entry name" value="Ig_CFAP65_4th"/>
    <property type="match status" value="2"/>
</dbReference>
<dbReference type="GO" id="GO:0005737">
    <property type="term" value="C:cytoplasm"/>
    <property type="evidence" value="ECO:0007669"/>
    <property type="project" value="UniProtKB-SubCell"/>
</dbReference>
<feature type="compositionally biased region" description="Polar residues" evidence="1">
    <location>
        <begin position="2796"/>
        <end position="2815"/>
    </location>
</feature>
<dbReference type="Pfam" id="PF24816">
    <property type="entry name" value="Ig_CFAP65__9th"/>
    <property type="match status" value="1"/>
</dbReference>
<dbReference type="InterPro" id="IPR056305">
    <property type="entry name" value="Ig_CFAP65_10th"/>
</dbReference>
<dbReference type="InterPro" id="IPR056344">
    <property type="entry name" value="Ig_CFAP65-like_9th"/>
</dbReference>
<feature type="domain" description="CFAP65-like ninth Ig-like" evidence="4">
    <location>
        <begin position="1109"/>
        <end position="1262"/>
    </location>
</feature>
<feature type="domain" description="CFAP65 tenth Ig-like" evidence="2">
    <location>
        <begin position="2879"/>
        <end position="2978"/>
    </location>
</feature>
<feature type="domain" description="CFAP65 fourth Ig-like" evidence="3">
    <location>
        <begin position="516"/>
        <end position="597"/>
    </location>
</feature>
<reference evidence="5" key="1">
    <citation type="submission" date="2020-11" db="EMBL/GenBank/DDBJ databases">
        <authorList>
            <person name="Tran Van P."/>
        </authorList>
    </citation>
    <scope>NUCLEOTIDE SEQUENCE</scope>
</reference>
<dbReference type="InterPro" id="IPR058536">
    <property type="entry name" value="Ig_CFAP65_4th"/>
</dbReference>
<dbReference type="Gene3D" id="2.60.40.10">
    <property type="entry name" value="Immunoglobulins"/>
    <property type="match status" value="4"/>
</dbReference>
<feature type="region of interest" description="Disordered" evidence="1">
    <location>
        <begin position="2771"/>
        <end position="2815"/>
    </location>
</feature>
<evidence type="ECO:0000259" key="4">
    <source>
        <dbReference type="Pfam" id="PF24816"/>
    </source>
</evidence>
<feature type="domain" description="CFAP65 fourth Ig-like" evidence="3">
    <location>
        <begin position="1886"/>
        <end position="1963"/>
    </location>
</feature>
<dbReference type="Pfam" id="PF24291">
    <property type="entry name" value="Ig_CFAP65"/>
    <property type="match status" value="2"/>
</dbReference>
<evidence type="ECO:0000259" key="3">
    <source>
        <dbReference type="Pfam" id="PF24507"/>
    </source>
</evidence>
<proteinExistence type="predicted"/>
<dbReference type="InterPro" id="IPR052614">
    <property type="entry name" value="CFAP65"/>
</dbReference>
<evidence type="ECO:0000313" key="5">
    <source>
        <dbReference type="EMBL" id="CAD7439796.1"/>
    </source>
</evidence>
<accession>A0A7R9HXK6</accession>
<feature type="region of interest" description="Disordered" evidence="1">
    <location>
        <begin position="2731"/>
        <end position="2752"/>
    </location>
</feature>
<gene>
    <name evidence="5" type="ORF">TBIB3V08_LOCUS2343</name>
</gene>
<name>A0A7R9HXK6_9NEOP</name>
<protein>
    <submittedName>
        <fullName evidence="5">Uncharacterized protein</fullName>
    </submittedName>
</protein>
<organism evidence="5">
    <name type="scientific">Timema bartmani</name>
    <dbReference type="NCBI Taxonomy" id="61472"/>
    <lineage>
        <taxon>Eukaryota</taxon>
        <taxon>Metazoa</taxon>
        <taxon>Ecdysozoa</taxon>
        <taxon>Arthropoda</taxon>
        <taxon>Hexapoda</taxon>
        <taxon>Insecta</taxon>
        <taxon>Pterygota</taxon>
        <taxon>Neoptera</taxon>
        <taxon>Polyneoptera</taxon>
        <taxon>Phasmatodea</taxon>
        <taxon>Timematodea</taxon>
        <taxon>Timematoidea</taxon>
        <taxon>Timematidae</taxon>
        <taxon>Timema</taxon>
    </lineage>
</organism>
<feature type="compositionally biased region" description="Polar residues" evidence="1">
    <location>
        <begin position="2771"/>
        <end position="2784"/>
    </location>
</feature>
<feature type="compositionally biased region" description="Basic and acidic residues" evidence="1">
    <location>
        <begin position="2785"/>
        <end position="2795"/>
    </location>
</feature>
<dbReference type="PANTHER" id="PTHR46127:SF1">
    <property type="entry name" value="CILIA- AND FLAGELLA-ASSOCIATED PROTEIN 65"/>
    <property type="match status" value="1"/>
</dbReference>
<dbReference type="PANTHER" id="PTHR46127">
    <property type="entry name" value="CILIA- AND FLAGELLA-ASSOCIATED PROTEIN 65"/>
    <property type="match status" value="1"/>
</dbReference>
<evidence type="ECO:0000256" key="1">
    <source>
        <dbReference type="SAM" id="MobiDB-lite"/>
    </source>
</evidence>
<feature type="domain" description="CFAP65 tenth Ig-like" evidence="2">
    <location>
        <begin position="1279"/>
        <end position="1357"/>
    </location>
</feature>
<sequence>MATVGSVGAVAGGSVASSSETSVCMGSWSSATAALLRLSAGPAQLGDQQSCRLRRMIYRHVKKRRKARMTVATAPIVILVELCRSTTAPNRNQRLQVIEKMTQLHTPHLHVINALPRVFLPAKGQLLNDSNDTVFGRGLHSKTTLEHWHGSVVNMSGSGRKRPALKQSSSLSFMKTKKAKIELHGKHSTDNLLKSSNDAKIYISSSTTSNNTASIEDQLPSTSLILPVPEEGFTIQDPCCSRLTIANQLNLGLQIETGKQIIDCVDYAKYFFVLADETTDISGIQQMSLCVRFVEENIVKEEFLQFLPVTDATGESLANSEPNYVVMSEVVKDVRKLAQFYNLSESNNSEGELTLWHQFMKLQVTPSDKPDFDQTRLRTSLSELVDNHMKVTILAHRRGHYFEEGGAIGSVAKLIKRIYFPLMEQQVYKVQRETDTICDLDVYVVEPSQLTIPAGHSSNFKLQYLPKVPSTVDFDYFSIYDTNGLYLQFGTKGKSIGPQVNVSVKTIKFLCSVKKKAAHRIIELRNESDIVAHFQFDIDKKQTVFKIDKTIGVIEPHKHQYIQINFIPTSPGTYVKQIYCLVHYQRPVVIEAVGVCTTIKEVYPKGLNTVRYPNLQILDDGYKSYISDKCHIARHNPPLTLSVTELDLGRGSITEETSVPRIFHVNSHIKMSVLLKWDIDVAGVFRVSPQCATIPPYQSTAFEAYFKPPRPDLLYGIELEGRAYWLHVENTRQQQRTQLPSPMITSPILYEYVGTVCMSPGHSFPASSYGWMPQYQISPQTVVLPPCIPPEPVYTTFLIKRFGHLPITFRFFPPNMTLYTVKPLQGLIEGEYQIVVVQMYPSPPCEGAHTEKWLLQFNGSSEHEVLITFLSYLAYPKIEIGCKNTVKFPPTYPGGEQQVEVPVRNLTRHFIRYSYQKYPKCSALKVDICEGILCSNERAHHTWTFSPDMCGPHVFDVKFEVYAMQNGNHPMSSPIEITVKCHGSCESVDLVALPNSINFGESKWGITKRQTFKLFNFGESVVYYTLRLCRPSCEIENKRGDIVLDPWSGTLPSGAHHEVVVSVSPNLEGPHNYTVMYENRKTERSEETVTRRPQTRLVRIEYVCLFAKLRITDLKICGQGILFGKLALWKLMKINEWNRVLLKMTLGSRETVNYSLPQYPAGTRSVTVLILVKNVSGVVTTWDLQWYKECECRTVVRARGLSLRTRDSVCPHRDLISMGPATGTLEPLQEQVLTLRVNYRLEGIHKLTYVLSLCHNRQMKLTTLLEVIKPTQLSLVMDVKWFTGIYIGDSDPVSEYVWVYNHSSQPLSYEVDTAPLHALNKASFNCDVMVCRNPTGTVLPWSATPLFFKCKPIQFQKMLIVISDTSLFLSQAVVPVQLGDKTGSLQLMCEGTVNFDTHLLHARQNMPHTRRFTHPLKPVVVSVDHIVLKPLLAHTCAKYIFFLENRADIDVYGYVWNKQIPTVLRRMLFPRLVIPGVLKTSVWPRKGTLQPEDVHVSCLTVTSLGSPVLLTFPLSCELLNLTERRRYEKSVRLDKYISERLQGEFVITKDCISFPASATPATRITTVESQVKLKKPPTILHVVLTVTCYASSVDNIDIKLSLRDQLRTTSSSELMSFKMGHPGVQLAPLEVQGRGRGIQFTLHCCHWTERYTVHTTLLPLDRESSGDSVNCELCSSLSRGGGVQCELGYYCLVNLLHGKRFQQTMVERSHEPSLYYRQLTMTKQQRSELTSQLDMIPPHFLAERILNDIIFQAIREKCGGDSLEDARLTSRTTGTYRVANISLTPPYSELKKKFDYEIQRDPATNPLGHVFDVEPYRATVQPGQNFVFKVKFAPKFTSAVCIDYFTVLGPDGVKLILTVRGCSKGPSVQTSTHKMVFLCLGGKTSASDILVLNNESDVPATFQFDVDKIQSVFQVGETTGALKPHGTLYVMVKFVPSCPGIFVQKLACLVLYQEPLLIEAVGVLSDSENISPGRLSLTSHWEHCPLEESYERYMDGCSRAARKTPELSLSEAYLDFGQAEVGTTDTPLAFSLTSHVDDDMILEWDQGSSGHWSIQTKVDVTSVHSDQGSSGHWSIQTKVNETLVHSDQGRRDIGPFRPRYIQTKKCYCPLGYFPDKNKVFHIDPPSTLVPAWRSVLFQVYFRPHTMDQLYSAKLGGRAYRGTLETRQKMELPLETWISVMEMTDWCKVACLEERERRLSKVETQGVPGFGHSFGPDSKMWVPQYKLSHQTVVLPACVPSVPVYTTFLIKRFGRFPLMFKFLPPNISNYRVKPSQGLIDTEYQIVVVQLCPESLQETAYVERWGLEFNKSPDQEVSVYFRAYAENPSLEIGEGNIVLLPPNFPGCEEIVNVPIRNLSRHCVRFGFKLCGTANDVTILDSEGMISANELVHSQWSFRMRSVGFTYVQFICQVWVLQQGLYPVGVPTQCIVTGYGESEHAEIVKQPLPLSSVSSVKCELGSSLSSVSSVKCELGSSLSSVSSVKCELGSSLSSVSSVKCELGSSLSSVSSVNVSSVKCELCSSLSSVSSVKCELSSSLSSVSSVKCELCSSLSSVRSVKCELCSSLSSVSSVKCELSSSVQCQQFKAEPKHLDFGESHYGDLKVGRFIVINGGRCPIHFLFRCVHFELGSTPSSQDIKLSPTWGSVPQKKSIEVTVSVRTNLVGCQTFSIYCDVRKSVHSSEVIWHSKMLLAQVSYEGLTPKLEITDISSTGGGLVLSKAELWEILQLDNSFLDNPPRDKVGEVPGDRAAPGLSPLPRAPPVEELFEHIDSLGTAPSQGVQVPSTHQRPQDKLQRQEDTLSSPTAVHSTTPQGCTSGTENFTLQSLRGTLQPKEEQVLTLNVQYAMEGEFALSYILHLCDDRQVKLTALLNITPGNQLSLVTSTKHMRGIYLGELWPPAETVYIYNSSCQPLDYKVDTGPLNSVSGSKDILTCLNPTGSLAPETCHPLLFRCTPTQLTNYEVTLDVVLGARSVALKLTCEGVVYSSRRLVSRAPHSERLTDEAPVSISTCHIVLEPFLTHNASQYLFFITNHMASTVYQYTWSSKSLVIIMLRISVKSSWVFVQAQTTKVWNDIFCYLLKICTFGIVNKNGRGKKNTKENDGCEVEGVARAWVRPYRGILPSGESHACCLTVQSQGTSVVLPLNLTCELLELDTLSSCERSDLLVKEVTRRMEEFTTIENITCPMPDAEQPLPWHQVLMVSCDIVNPADANLKISLLRQSPGPELYLNMNSDSQVLPPSLANLMKHILEEITWYNT</sequence>
<dbReference type="InterPro" id="IPR013783">
    <property type="entry name" value="Ig-like_fold"/>
</dbReference>